<comment type="caution">
    <text evidence="7">The sequence shown here is derived from an EMBL/GenBank/DDBJ whole genome shotgun (WGS) entry which is preliminary data.</text>
</comment>
<protein>
    <submittedName>
        <fullName evidence="7">Site-specific DNA-methyltransferase</fullName>
        <ecNumber evidence="7">2.1.1.-</ecNumber>
    </submittedName>
</protein>
<dbReference type="Gene3D" id="3.40.50.150">
    <property type="entry name" value="Vaccinia Virus protein VP39"/>
    <property type="match status" value="1"/>
</dbReference>
<proteinExistence type="inferred from homology"/>
<name>A0ABV6K4B2_9LACO</name>
<dbReference type="PROSITE" id="PS00092">
    <property type="entry name" value="N6_MTASE"/>
    <property type="match status" value="1"/>
</dbReference>
<dbReference type="Pfam" id="PF01555">
    <property type="entry name" value="N6_N4_Mtase"/>
    <property type="match status" value="1"/>
</dbReference>
<sequence>MNENKFDSSTLNFRTSAAEKIAKLFPSVINDGKINFDKLQEILSPDLEEMGNVEKYDFTWRGKGNAKLEADAPSEKTTLIANKSKSKNWEDTENVYIEGDNLEVLKLLQKSYEERVQVIYVDPPYNTGNDYIYHDDYHDGYEHYLRETGQIDEDGNSTTTNKETSGRFHTDWLNMMYPRLKLSRRLLKDSGVIFVSIDNNEIKNLYSIMDEIFGENNRIGIISNTNNPKGRSDDKFIATAHEYIIVYAKNIAKTKWYGFEPTEKITRRYNKTDKNDRKYREIDLRKTGEKDLREDRPKMFYYFYYNKNTGDLFPSYETNGMDGYIQIVPKREDGKDGRWRWGIETAKSKINKLLPKFMPTRKIWGIMEKDYLDERTLVKPTSSWTFTDVNSERGTEQFMNLGFNKEDFEKPKPVGTIKRCINLGMDKSDNIVLDFFAGSATTAQAVMELNSEDKGSRKYILVQLPEKTKETSVAFKDGYVTIPEVSEERIRRAGDNLYKAIKSNDVSLDTGFRVYELKRSTINRWDQDPQLFTQQLTMLPFTDESTNDQRALEIALKSGIRLNISPKVDGDNYHFISDDKEIFVIFGEYSIALMDKLNIQRKLQNAKVVLKEMDNGSPEKFNLIELLKQDSELNNHFSLEWI</sequence>
<dbReference type="GO" id="GO:0008168">
    <property type="term" value="F:methyltransferase activity"/>
    <property type="evidence" value="ECO:0007669"/>
    <property type="project" value="UniProtKB-KW"/>
</dbReference>
<accession>A0ABV6K4B2</accession>
<evidence type="ECO:0000259" key="6">
    <source>
        <dbReference type="Pfam" id="PF01555"/>
    </source>
</evidence>
<keyword evidence="5" id="KW-0680">Restriction system</keyword>
<dbReference type="InterPro" id="IPR002941">
    <property type="entry name" value="DNA_methylase_N4/N6"/>
</dbReference>
<evidence type="ECO:0000256" key="1">
    <source>
        <dbReference type="ARBA" id="ARBA00006594"/>
    </source>
</evidence>
<dbReference type="InterPro" id="IPR029063">
    <property type="entry name" value="SAM-dependent_MTases_sf"/>
</dbReference>
<keyword evidence="4" id="KW-0949">S-adenosyl-L-methionine</keyword>
<dbReference type="InterPro" id="IPR002295">
    <property type="entry name" value="N4/N6-MTase_EcoPI_Mod-like"/>
</dbReference>
<dbReference type="SUPFAM" id="SSF53335">
    <property type="entry name" value="S-adenosyl-L-methionine-dependent methyltransferases"/>
    <property type="match status" value="1"/>
</dbReference>
<dbReference type="Proteomes" id="UP001589855">
    <property type="component" value="Unassembled WGS sequence"/>
</dbReference>
<evidence type="ECO:0000256" key="4">
    <source>
        <dbReference type="ARBA" id="ARBA00022691"/>
    </source>
</evidence>
<evidence type="ECO:0000256" key="2">
    <source>
        <dbReference type="ARBA" id="ARBA00022603"/>
    </source>
</evidence>
<dbReference type="PIRSF" id="PIRSF015855">
    <property type="entry name" value="TypeIII_Mtase_mKpnI"/>
    <property type="match status" value="1"/>
</dbReference>
<dbReference type="EMBL" id="JBHLUK010000070">
    <property type="protein sequence ID" value="MFC0424304.1"/>
    <property type="molecule type" value="Genomic_DNA"/>
</dbReference>
<feature type="domain" description="DNA methylase N-4/N-6" evidence="6">
    <location>
        <begin position="116"/>
        <end position="466"/>
    </location>
</feature>
<dbReference type="PRINTS" id="PR00506">
    <property type="entry name" value="D21N6MTFRASE"/>
</dbReference>
<dbReference type="EC" id="2.1.1.-" evidence="7"/>
<evidence type="ECO:0000313" key="7">
    <source>
        <dbReference type="EMBL" id="MFC0424304.1"/>
    </source>
</evidence>
<evidence type="ECO:0000256" key="3">
    <source>
        <dbReference type="ARBA" id="ARBA00022679"/>
    </source>
</evidence>
<dbReference type="InterPro" id="IPR002052">
    <property type="entry name" value="DNA_methylase_N6_adenine_CS"/>
</dbReference>
<reference evidence="7 8" key="1">
    <citation type="submission" date="2024-09" db="EMBL/GenBank/DDBJ databases">
        <authorList>
            <person name="Sun Q."/>
            <person name="Mori K."/>
        </authorList>
    </citation>
    <scope>NUCLEOTIDE SEQUENCE [LARGE SCALE GENOMIC DNA]</scope>
    <source>
        <strain evidence="7 8">TBRC 4575</strain>
    </source>
</reference>
<gene>
    <name evidence="7" type="ORF">ACFFGS_09260</name>
</gene>
<evidence type="ECO:0000256" key="5">
    <source>
        <dbReference type="ARBA" id="ARBA00022747"/>
    </source>
</evidence>
<comment type="similarity">
    <text evidence="1">Belongs to the N(4)/N(6)-methyltransferase family.</text>
</comment>
<keyword evidence="8" id="KW-1185">Reference proteome</keyword>
<dbReference type="GO" id="GO:0032259">
    <property type="term" value="P:methylation"/>
    <property type="evidence" value="ECO:0007669"/>
    <property type="project" value="UniProtKB-KW"/>
</dbReference>
<dbReference type="RefSeq" id="WP_137645116.1">
    <property type="nucleotide sequence ID" value="NZ_BAABRM010000011.1"/>
</dbReference>
<keyword evidence="2 7" id="KW-0489">Methyltransferase</keyword>
<organism evidence="7 8">
    <name type="scientific">Lactiplantibacillus plajomi</name>
    <dbReference type="NCBI Taxonomy" id="1457217"/>
    <lineage>
        <taxon>Bacteria</taxon>
        <taxon>Bacillati</taxon>
        <taxon>Bacillota</taxon>
        <taxon>Bacilli</taxon>
        <taxon>Lactobacillales</taxon>
        <taxon>Lactobacillaceae</taxon>
        <taxon>Lactiplantibacillus</taxon>
    </lineage>
</organism>
<evidence type="ECO:0000313" key="8">
    <source>
        <dbReference type="Proteomes" id="UP001589855"/>
    </source>
</evidence>
<keyword evidence="3 7" id="KW-0808">Transferase</keyword>